<dbReference type="GO" id="GO:0020037">
    <property type="term" value="F:heme binding"/>
    <property type="evidence" value="ECO:0007669"/>
    <property type="project" value="InterPro"/>
</dbReference>
<dbReference type="GO" id="GO:0005506">
    <property type="term" value="F:iron ion binding"/>
    <property type="evidence" value="ECO:0007669"/>
    <property type="project" value="InterPro"/>
</dbReference>
<gene>
    <name evidence="8" type="ORF">EDD62_0460</name>
</gene>
<dbReference type="AlphaFoldDB" id="A0A3N5CF77"/>
<organism evidence="8 9">
    <name type="scientific">Abyssicoccus albus</name>
    <dbReference type="NCBI Taxonomy" id="1817405"/>
    <lineage>
        <taxon>Bacteria</taxon>
        <taxon>Bacillati</taxon>
        <taxon>Bacillota</taxon>
        <taxon>Bacilli</taxon>
        <taxon>Bacillales</taxon>
        <taxon>Abyssicoccaceae</taxon>
    </lineage>
</organism>
<dbReference type="Gene3D" id="1.10.630.10">
    <property type="entry name" value="Cytochrome P450"/>
    <property type="match status" value="1"/>
</dbReference>
<comment type="similarity">
    <text evidence="2">Belongs to the cytochrome P450 family.</text>
</comment>
<dbReference type="RefSeq" id="WP_123807376.1">
    <property type="nucleotide sequence ID" value="NZ_RKRK01000002.1"/>
</dbReference>
<keyword evidence="5" id="KW-0560">Oxidoreductase</keyword>
<keyword evidence="3" id="KW-0349">Heme</keyword>
<evidence type="ECO:0000313" key="8">
    <source>
        <dbReference type="EMBL" id="RPF57825.1"/>
    </source>
</evidence>
<dbReference type="PANTHER" id="PTHR24286">
    <property type="entry name" value="CYTOCHROME P450 26"/>
    <property type="match status" value="1"/>
</dbReference>
<dbReference type="CDD" id="cd11067">
    <property type="entry name" value="CYP152"/>
    <property type="match status" value="1"/>
</dbReference>
<evidence type="ECO:0000256" key="6">
    <source>
        <dbReference type="ARBA" id="ARBA00023004"/>
    </source>
</evidence>
<proteinExistence type="inferred from homology"/>
<evidence type="ECO:0000256" key="3">
    <source>
        <dbReference type="ARBA" id="ARBA00022617"/>
    </source>
</evidence>
<dbReference type="PANTHER" id="PTHR24286:SF24">
    <property type="entry name" value="LANOSTEROL 14-ALPHA DEMETHYLASE"/>
    <property type="match status" value="1"/>
</dbReference>
<reference evidence="8 9" key="1">
    <citation type="submission" date="2018-11" db="EMBL/GenBank/DDBJ databases">
        <title>Genomic Encyclopedia of Type Strains, Phase IV (KMG-IV): sequencing the most valuable type-strain genomes for metagenomic binning, comparative biology and taxonomic classification.</title>
        <authorList>
            <person name="Goeker M."/>
        </authorList>
    </citation>
    <scope>NUCLEOTIDE SEQUENCE [LARGE SCALE GENOMIC DNA]</scope>
    <source>
        <strain evidence="8 9">DSM 29158</strain>
    </source>
</reference>
<evidence type="ECO:0000256" key="7">
    <source>
        <dbReference type="ARBA" id="ARBA00023033"/>
    </source>
</evidence>
<evidence type="ECO:0000256" key="2">
    <source>
        <dbReference type="ARBA" id="ARBA00010617"/>
    </source>
</evidence>
<dbReference type="SUPFAM" id="SSF48264">
    <property type="entry name" value="Cytochrome P450"/>
    <property type="match status" value="1"/>
</dbReference>
<protein>
    <submittedName>
        <fullName evidence="8">Fatty-acid peroxygenase</fullName>
    </submittedName>
</protein>
<dbReference type="Pfam" id="PF00067">
    <property type="entry name" value="p450"/>
    <property type="match status" value="1"/>
</dbReference>
<evidence type="ECO:0000256" key="5">
    <source>
        <dbReference type="ARBA" id="ARBA00023002"/>
    </source>
</evidence>
<dbReference type="EMBL" id="RKRK01000002">
    <property type="protein sequence ID" value="RPF57825.1"/>
    <property type="molecule type" value="Genomic_DNA"/>
</dbReference>
<dbReference type="GO" id="GO:0016705">
    <property type="term" value="F:oxidoreductase activity, acting on paired donors, with incorporation or reduction of molecular oxygen"/>
    <property type="evidence" value="ECO:0007669"/>
    <property type="project" value="InterPro"/>
</dbReference>
<keyword evidence="6" id="KW-0408">Iron</keyword>
<dbReference type="InterPro" id="IPR001128">
    <property type="entry name" value="Cyt_P450"/>
</dbReference>
<evidence type="ECO:0000313" key="9">
    <source>
        <dbReference type="Proteomes" id="UP000277108"/>
    </source>
</evidence>
<dbReference type="GO" id="GO:0004497">
    <property type="term" value="F:monooxygenase activity"/>
    <property type="evidence" value="ECO:0007669"/>
    <property type="project" value="UniProtKB-KW"/>
</dbReference>
<keyword evidence="4" id="KW-0479">Metal-binding</keyword>
<evidence type="ECO:0000256" key="4">
    <source>
        <dbReference type="ARBA" id="ARBA00022723"/>
    </source>
</evidence>
<comment type="caution">
    <text evidence="8">The sequence shown here is derived from an EMBL/GenBank/DDBJ whole genome shotgun (WGS) entry which is preliminary data.</text>
</comment>
<keyword evidence="7" id="KW-0503">Monooxygenase</keyword>
<sequence length="425" mass="49187">MGKSIPRDRGMDNTVKALKKGYTYIPELRERLNSNDIVATRALGGKKTVIISGKDAAELFYDNDKIERQGTLPPRVVKTLFGKGAIHTTTGKTHIDRKALFMSLMTEENLSYLRELTRLEWYYNTTRMSHMDEVNVYKEAIYVLTKVGIKWAGLHASEDEINQYAEDMDTMIDSFKAIGTMFKGYKEARKARDRVETWLEAQIQGVRDGEITPPEGTALYEFAHWKDYEGNPMDARLAAIDLMNVIRPLVAINRFVAFGTLAMYEFPKERTKVAQNEEDYVYKFIQEVRRFYPFVPYLPGKAGKDIEFRGYEIKKDTFMVLDVYGTLHREDLWENADQFIPERFEDWDGSPFDLIPQGGGDYYTNHRCAGEWMTVIVMEESMKYFAQAIKYEVPAQDLTVDLNKLPGRVKSGFIIKNVERDINRF</sequence>
<keyword evidence="9" id="KW-1185">Reference proteome</keyword>
<name>A0A3N5CF77_9BACL</name>
<dbReference type="InterPro" id="IPR036396">
    <property type="entry name" value="Cyt_P450_sf"/>
</dbReference>
<accession>A0A3N5CF77</accession>
<dbReference type="Proteomes" id="UP000277108">
    <property type="component" value="Unassembled WGS sequence"/>
</dbReference>
<dbReference type="OrthoDB" id="9764248at2"/>
<evidence type="ECO:0000256" key="1">
    <source>
        <dbReference type="ARBA" id="ARBA00001971"/>
    </source>
</evidence>
<comment type="cofactor">
    <cofactor evidence="1">
        <name>heme</name>
        <dbReference type="ChEBI" id="CHEBI:30413"/>
    </cofactor>
</comment>
<dbReference type="GO" id="GO:0016125">
    <property type="term" value="P:sterol metabolic process"/>
    <property type="evidence" value="ECO:0007669"/>
    <property type="project" value="TreeGrafter"/>
</dbReference>